<organism evidence="3 4">
    <name type="scientific">Limnochorda pilosa</name>
    <dbReference type="NCBI Taxonomy" id="1555112"/>
    <lineage>
        <taxon>Bacteria</taxon>
        <taxon>Bacillati</taxon>
        <taxon>Bacillota</taxon>
        <taxon>Limnochordia</taxon>
        <taxon>Limnochordales</taxon>
        <taxon>Limnochordaceae</taxon>
        <taxon>Limnochorda</taxon>
    </lineage>
</organism>
<feature type="transmembrane region" description="Helical" evidence="2">
    <location>
        <begin position="51"/>
        <end position="75"/>
    </location>
</feature>
<reference evidence="4" key="1">
    <citation type="submission" date="2015-07" db="EMBL/GenBank/DDBJ databases">
        <title>Complete genome sequence and phylogenetic analysis of Limnochorda pilosa.</title>
        <authorList>
            <person name="Watanabe M."/>
            <person name="Kojima H."/>
            <person name="Fukui M."/>
        </authorList>
    </citation>
    <scope>NUCLEOTIDE SEQUENCE [LARGE SCALE GENOMIC DNA]</scope>
    <source>
        <strain evidence="4">HC45</strain>
    </source>
</reference>
<dbReference type="Proteomes" id="UP000065807">
    <property type="component" value="Chromosome"/>
</dbReference>
<feature type="transmembrane region" description="Helical" evidence="2">
    <location>
        <begin position="96"/>
        <end position="115"/>
    </location>
</feature>
<feature type="compositionally biased region" description="Low complexity" evidence="1">
    <location>
        <begin position="1"/>
        <end position="16"/>
    </location>
</feature>
<dbReference type="EMBL" id="AP014924">
    <property type="protein sequence ID" value="BAS29160.1"/>
    <property type="molecule type" value="Genomic_DNA"/>
</dbReference>
<dbReference type="STRING" id="1555112.LIP_3348"/>
<proteinExistence type="predicted"/>
<keyword evidence="2" id="KW-1133">Transmembrane helix</keyword>
<name>A0A0K2SPX1_LIMPI</name>
<feature type="transmembrane region" description="Helical" evidence="2">
    <location>
        <begin position="296"/>
        <end position="315"/>
    </location>
</feature>
<accession>A0A0K2SPX1</accession>
<dbReference type="KEGG" id="lpil:LIP_3348"/>
<dbReference type="AlphaFoldDB" id="A0A0K2SPX1"/>
<keyword evidence="2" id="KW-0812">Transmembrane</keyword>
<feature type="transmembrane region" description="Helical" evidence="2">
    <location>
        <begin position="204"/>
        <end position="221"/>
    </location>
</feature>
<feature type="transmembrane region" description="Helical" evidence="2">
    <location>
        <begin position="27"/>
        <end position="45"/>
    </location>
</feature>
<feature type="transmembrane region" description="Helical" evidence="2">
    <location>
        <begin position="149"/>
        <end position="169"/>
    </location>
</feature>
<keyword evidence="2" id="KW-0472">Membrane</keyword>
<keyword evidence="4" id="KW-1185">Reference proteome</keyword>
<dbReference type="InterPro" id="IPR025576">
    <property type="entry name" value="YwiC"/>
</dbReference>
<evidence type="ECO:0000256" key="1">
    <source>
        <dbReference type="SAM" id="MobiDB-lite"/>
    </source>
</evidence>
<gene>
    <name evidence="3" type="ORF">LIP_3348</name>
</gene>
<feature type="region of interest" description="Disordered" evidence="1">
    <location>
        <begin position="1"/>
        <end position="23"/>
    </location>
</feature>
<feature type="transmembrane region" description="Helical" evidence="2">
    <location>
        <begin position="241"/>
        <end position="264"/>
    </location>
</feature>
<evidence type="ECO:0000313" key="4">
    <source>
        <dbReference type="Proteomes" id="UP000065807"/>
    </source>
</evidence>
<feature type="transmembrane region" description="Helical" evidence="2">
    <location>
        <begin position="121"/>
        <end position="140"/>
    </location>
</feature>
<reference evidence="4" key="2">
    <citation type="journal article" date="2016" name="Int. J. Syst. Evol. Microbiol.">
        <title>Complete genome sequence and cell structure of Limnochorda pilosa, a Gram-negative spore-former within the phylum Firmicutes.</title>
        <authorList>
            <person name="Watanabe M."/>
            <person name="Kojima H."/>
            <person name="Fukui M."/>
        </authorList>
    </citation>
    <scope>NUCLEOTIDE SEQUENCE [LARGE SCALE GENOMIC DNA]</scope>
    <source>
        <strain evidence="4">HC45</strain>
    </source>
</reference>
<dbReference type="RefSeq" id="WP_068140561.1">
    <property type="nucleotide sequence ID" value="NZ_AP014924.1"/>
</dbReference>
<protein>
    <submittedName>
        <fullName evidence="3">Uncharacterized protein</fullName>
    </submittedName>
</protein>
<evidence type="ECO:0000256" key="2">
    <source>
        <dbReference type="SAM" id="Phobius"/>
    </source>
</evidence>
<evidence type="ECO:0000313" key="3">
    <source>
        <dbReference type="EMBL" id="BAS29160.1"/>
    </source>
</evidence>
<dbReference type="Pfam" id="PF14256">
    <property type="entry name" value="YwiC"/>
    <property type="match status" value="1"/>
</dbReference>
<sequence>MSAPEATRAARPGAAARTRRRPIPGEHGAWGAFLTGIALGAALAVQAGGPLWPALSAGAAAVVLFMLREALFQAYRPQRARDPARQAAERQEAARARRWVLGELLALLVIGGLLVGATRQVWLVAAGAAGLGFLAFFVLLRRSRQERSAWAEVVGFVGMSAAGPMGYLLSVSTAVQEGLAGSEGPVLLHLAEGGLQWGTVERALLVWLLLALYFVGPVFYVKMKVAQQRERPSTPMDRVRLGWGTLLYSAALAAVLALAGSAAGVGTWPFVGYVPSLVKNVVGVFRVKLPLNLRRIGFTEVGLSLLFALGIFLGLG</sequence>